<evidence type="ECO:0000259" key="1">
    <source>
        <dbReference type="Pfam" id="PF13966"/>
    </source>
</evidence>
<dbReference type="ExpressionAtlas" id="A0A1D6G6N8">
    <property type="expression patterns" value="baseline"/>
</dbReference>
<protein>
    <submittedName>
        <fullName evidence="2">Nucleotide-diphospho-sugar transferase superfamily protein</fullName>
    </submittedName>
</protein>
<dbReference type="EMBL" id="CM000784">
    <property type="protein sequence ID" value="AQK98858.1"/>
    <property type="molecule type" value="Genomic_DNA"/>
</dbReference>
<dbReference type="AlphaFoldDB" id="A0A1D6G6N8"/>
<dbReference type="EMBL" id="CM000784">
    <property type="protein sequence ID" value="AQK98855.1"/>
    <property type="molecule type" value="Genomic_DNA"/>
</dbReference>
<dbReference type="InterPro" id="IPR026960">
    <property type="entry name" value="RVT-Znf"/>
</dbReference>
<dbReference type="EMBL" id="CM000784">
    <property type="protein sequence ID" value="AQK98857.1"/>
    <property type="molecule type" value="Genomic_DNA"/>
</dbReference>
<evidence type="ECO:0000313" key="2">
    <source>
        <dbReference type="EMBL" id="AQK98854.1"/>
    </source>
</evidence>
<accession>A0A1D6G6N8</accession>
<keyword evidence="2" id="KW-0808">Transferase</keyword>
<gene>
    <name evidence="2" type="ORF">ZEAMMB73_Zm00001d012108</name>
</gene>
<reference evidence="2" key="1">
    <citation type="submission" date="2015-12" db="EMBL/GenBank/DDBJ databases">
        <title>Update maize B73 reference genome by single molecule sequencing technologies.</title>
        <authorList>
            <consortium name="Maize Genome Sequencing Project"/>
            <person name="Ware D."/>
        </authorList>
    </citation>
    <scope>NUCLEOTIDE SEQUENCE</scope>
    <source>
        <tissue evidence="2">Seedling</tissue>
    </source>
</reference>
<feature type="domain" description="Reverse transcriptase zinc-binding" evidence="1">
    <location>
        <begin position="71"/>
        <end position="155"/>
    </location>
</feature>
<dbReference type="EMBL" id="CM000784">
    <property type="protein sequence ID" value="AQK98854.1"/>
    <property type="molecule type" value="Genomic_DNA"/>
</dbReference>
<dbReference type="Pfam" id="PF13966">
    <property type="entry name" value="zf-RVT"/>
    <property type="match status" value="1"/>
</dbReference>
<sequence>MTKFLLVKQVGRFKVCVLGGGAKRAPNISFLYAKLLGCPAQRIFCEVLDAVVLQPGIRDHHLWKFSASGEYTTSSAYKALFLGSVQFEPAERVWKSWAPGKCKFFIWLVEHNRCWTADRLIKRGLDRPEQCPLCDQEAETMNHLLVKCVFAIQFWFHFLSSVGLQELCPAHEDSFESWWKSSSSRASDFLRKGFNSLVILGAWTIWKHRNRCVFDGCNPSLVTALRVAREEAVLWSLTGAKALSFLQVDELLA</sequence>
<dbReference type="GO" id="GO:0016740">
    <property type="term" value="F:transferase activity"/>
    <property type="evidence" value="ECO:0007669"/>
    <property type="project" value="UniProtKB-KW"/>
</dbReference>
<organism evidence="2">
    <name type="scientific">Zea mays</name>
    <name type="common">Maize</name>
    <dbReference type="NCBI Taxonomy" id="4577"/>
    <lineage>
        <taxon>Eukaryota</taxon>
        <taxon>Viridiplantae</taxon>
        <taxon>Streptophyta</taxon>
        <taxon>Embryophyta</taxon>
        <taxon>Tracheophyta</taxon>
        <taxon>Spermatophyta</taxon>
        <taxon>Magnoliopsida</taxon>
        <taxon>Liliopsida</taxon>
        <taxon>Poales</taxon>
        <taxon>Poaceae</taxon>
        <taxon>PACMAD clade</taxon>
        <taxon>Panicoideae</taxon>
        <taxon>Andropogonodae</taxon>
        <taxon>Andropogoneae</taxon>
        <taxon>Tripsacinae</taxon>
        <taxon>Zea</taxon>
    </lineage>
</organism>
<name>A0A1D6G6N8_MAIZE</name>
<proteinExistence type="predicted"/>